<dbReference type="InterPro" id="IPR018356">
    <property type="entry name" value="Tscrpt_reg_HTH_DeoR_CS"/>
</dbReference>
<dbReference type="PANTHER" id="PTHR30363">
    <property type="entry name" value="HTH-TYPE TRANSCRIPTIONAL REGULATOR SRLR-RELATED"/>
    <property type="match status" value="1"/>
</dbReference>
<keyword evidence="3" id="KW-0804">Transcription</keyword>
<dbReference type="InterPro" id="IPR050313">
    <property type="entry name" value="Carb_Metab_HTH_regulators"/>
</dbReference>
<dbReference type="EMBL" id="CACRYJ010000017">
    <property type="protein sequence ID" value="VZO35969.1"/>
    <property type="molecule type" value="Genomic_DNA"/>
</dbReference>
<name>A0A7M4DGC6_9MICO</name>
<dbReference type="Pfam" id="PF00455">
    <property type="entry name" value="DeoRC"/>
    <property type="match status" value="1"/>
</dbReference>
<dbReference type="InterPro" id="IPR036388">
    <property type="entry name" value="WH-like_DNA-bd_sf"/>
</dbReference>
<keyword evidence="1" id="KW-0805">Transcription regulation</keyword>
<sequence>MPEGNDVRQQQRLDQILATISTQDRISVEEIADLFGTSLATARRDLSVLTDQGLVTRTHGGAIAVASAYELPMAYRIARNAHAKRAIGATAAALVSAGDVVGLTGGTTTSELGRALASRGDLVPKVGTGVTVMTNALNIAYELAIRSHVKLVLTGGVARSQTFELVGPIAAATLSDVVIDVAFVGVDGLDAQCGATTADDAEAHVNHRMLSSARRVVVVADSTKFDHAAFARTCSLEEIDTLVTDAEPGPGLAEALARADVEVIVSGPRGRG</sequence>
<comment type="caution">
    <text evidence="5">The sequence shown here is derived from an EMBL/GenBank/DDBJ whole genome shotgun (WGS) entry which is preliminary data.</text>
</comment>
<keyword evidence="6" id="KW-1185">Reference proteome</keyword>
<dbReference type="Gene3D" id="1.10.10.10">
    <property type="entry name" value="Winged helix-like DNA-binding domain superfamily/Winged helix DNA-binding domain"/>
    <property type="match status" value="1"/>
</dbReference>
<dbReference type="InterPro" id="IPR036390">
    <property type="entry name" value="WH_DNA-bd_sf"/>
</dbReference>
<keyword evidence="2" id="KW-0238">DNA-binding</keyword>
<evidence type="ECO:0000256" key="2">
    <source>
        <dbReference type="ARBA" id="ARBA00023125"/>
    </source>
</evidence>
<evidence type="ECO:0000313" key="5">
    <source>
        <dbReference type="EMBL" id="VZO35969.1"/>
    </source>
</evidence>
<dbReference type="SUPFAM" id="SSF100950">
    <property type="entry name" value="NagB/RpiA/CoA transferase-like"/>
    <property type="match status" value="1"/>
</dbReference>
<dbReference type="Proteomes" id="UP000419743">
    <property type="component" value="Unassembled WGS sequence"/>
</dbReference>
<dbReference type="PANTHER" id="PTHR30363:SF44">
    <property type="entry name" value="AGA OPERON TRANSCRIPTIONAL REPRESSOR-RELATED"/>
    <property type="match status" value="1"/>
</dbReference>
<dbReference type="GO" id="GO:0003677">
    <property type="term" value="F:DNA binding"/>
    <property type="evidence" value="ECO:0007669"/>
    <property type="project" value="UniProtKB-KW"/>
</dbReference>
<dbReference type="InterPro" id="IPR037171">
    <property type="entry name" value="NagB/RpiA_transferase-like"/>
</dbReference>
<evidence type="ECO:0000259" key="4">
    <source>
        <dbReference type="PROSITE" id="PS51000"/>
    </source>
</evidence>
<dbReference type="PROSITE" id="PS00894">
    <property type="entry name" value="HTH_DEOR_1"/>
    <property type="match status" value="1"/>
</dbReference>
<dbReference type="InterPro" id="IPR001034">
    <property type="entry name" value="DeoR_HTH"/>
</dbReference>
<dbReference type="PRINTS" id="PR00037">
    <property type="entry name" value="HTHLACR"/>
</dbReference>
<dbReference type="Pfam" id="PF08220">
    <property type="entry name" value="HTH_DeoR"/>
    <property type="match status" value="1"/>
</dbReference>
<dbReference type="SMART" id="SM01134">
    <property type="entry name" value="DeoRC"/>
    <property type="match status" value="1"/>
</dbReference>
<gene>
    <name evidence="5" type="primary">srlR_1</name>
    <name evidence="5" type="ORF">HALOF300_01173</name>
</gene>
<reference evidence="5 6" key="1">
    <citation type="submission" date="2019-11" db="EMBL/GenBank/DDBJ databases">
        <authorList>
            <person name="Criscuolo A."/>
        </authorList>
    </citation>
    <scope>NUCLEOTIDE SEQUENCE [LARGE SCALE GENOMIC DNA]</scope>
    <source>
        <strain evidence="5">CIP111667</strain>
    </source>
</reference>
<dbReference type="AlphaFoldDB" id="A0A7M4DGC6"/>
<dbReference type="PROSITE" id="PS51000">
    <property type="entry name" value="HTH_DEOR_2"/>
    <property type="match status" value="1"/>
</dbReference>
<evidence type="ECO:0000313" key="6">
    <source>
        <dbReference type="Proteomes" id="UP000419743"/>
    </source>
</evidence>
<proteinExistence type="predicted"/>
<dbReference type="SMART" id="SM00420">
    <property type="entry name" value="HTH_DEOR"/>
    <property type="match status" value="1"/>
</dbReference>
<accession>A0A7M4DGC6</accession>
<feature type="domain" description="HTH deoR-type" evidence="4">
    <location>
        <begin position="9"/>
        <end position="64"/>
    </location>
</feature>
<dbReference type="Gene3D" id="3.40.50.1360">
    <property type="match status" value="1"/>
</dbReference>
<evidence type="ECO:0000256" key="1">
    <source>
        <dbReference type="ARBA" id="ARBA00023015"/>
    </source>
</evidence>
<evidence type="ECO:0000256" key="3">
    <source>
        <dbReference type="ARBA" id="ARBA00023163"/>
    </source>
</evidence>
<protein>
    <submittedName>
        <fullName evidence="5">Glucitol operon repressor</fullName>
    </submittedName>
</protein>
<dbReference type="SUPFAM" id="SSF46785">
    <property type="entry name" value="Winged helix' DNA-binding domain"/>
    <property type="match status" value="1"/>
</dbReference>
<dbReference type="InterPro" id="IPR014036">
    <property type="entry name" value="DeoR-like_C"/>
</dbReference>
<organism evidence="5 6">
    <name type="scientific">Occultella aeris</name>
    <dbReference type="NCBI Taxonomy" id="2761496"/>
    <lineage>
        <taxon>Bacteria</taxon>
        <taxon>Bacillati</taxon>
        <taxon>Actinomycetota</taxon>
        <taxon>Actinomycetes</taxon>
        <taxon>Micrococcales</taxon>
        <taxon>Ruaniaceae</taxon>
        <taxon>Occultella</taxon>
    </lineage>
</organism>
<dbReference type="GO" id="GO:0003700">
    <property type="term" value="F:DNA-binding transcription factor activity"/>
    <property type="evidence" value="ECO:0007669"/>
    <property type="project" value="InterPro"/>
</dbReference>